<keyword evidence="7" id="KW-1185">Reference proteome</keyword>
<evidence type="ECO:0000256" key="3">
    <source>
        <dbReference type="ARBA" id="ARBA00023128"/>
    </source>
</evidence>
<evidence type="ECO:0000256" key="6">
    <source>
        <dbReference type="SAM" id="Coils"/>
    </source>
</evidence>
<evidence type="ECO:0000256" key="5">
    <source>
        <dbReference type="RuleBase" id="RU364104"/>
    </source>
</evidence>
<feature type="coiled-coil region" evidence="6">
    <location>
        <begin position="49"/>
        <end position="76"/>
    </location>
</feature>
<organism evidence="7 8">
    <name type="scientific">Eublepharis macularius</name>
    <name type="common">Leopard gecko</name>
    <name type="synonym">Cyrtodactylus macularius</name>
    <dbReference type="NCBI Taxonomy" id="481883"/>
    <lineage>
        <taxon>Eukaryota</taxon>
        <taxon>Metazoa</taxon>
        <taxon>Chordata</taxon>
        <taxon>Craniata</taxon>
        <taxon>Vertebrata</taxon>
        <taxon>Euteleostomi</taxon>
        <taxon>Lepidosauria</taxon>
        <taxon>Squamata</taxon>
        <taxon>Bifurcata</taxon>
        <taxon>Gekkota</taxon>
        <taxon>Eublepharidae</taxon>
        <taxon>Eublepharinae</taxon>
        <taxon>Eublepharis</taxon>
    </lineage>
</organism>
<keyword evidence="4" id="KW-1015">Disulfide bond</keyword>
<dbReference type="RefSeq" id="XP_054856604.1">
    <property type="nucleotide sequence ID" value="XM_055000629.1"/>
</dbReference>
<dbReference type="InterPro" id="IPR013892">
    <property type="entry name" value="Cyt_c_biogenesis_Cmc1-like"/>
</dbReference>
<dbReference type="AlphaFoldDB" id="A0AA97KJG7"/>
<evidence type="ECO:0000313" key="8">
    <source>
        <dbReference type="RefSeq" id="XP_054856604.1"/>
    </source>
</evidence>
<dbReference type="GO" id="GO:0005739">
    <property type="term" value="C:mitochondrion"/>
    <property type="evidence" value="ECO:0007669"/>
    <property type="project" value="UniProtKB-SubCell"/>
</dbReference>
<sequence length="76" mass="9196">MHPDLSPHLHTQECNIIIRLLQECHKEHSFLKFFGHCNDLDRQMKQCLKKEYEANRARSRAHAEEVRRKLMNAREQ</sequence>
<keyword evidence="6" id="KW-0175">Coiled coil</keyword>
<name>A0AA97KJG7_EUBMA</name>
<evidence type="ECO:0000313" key="9">
    <source>
        <dbReference type="RefSeq" id="XP_054856605.1"/>
    </source>
</evidence>
<comment type="subcellular location">
    <subcellularLocation>
        <location evidence="1 5">Mitochondrion</location>
    </subcellularLocation>
</comment>
<reference evidence="8 9" key="1">
    <citation type="submission" date="2025-04" db="UniProtKB">
        <authorList>
            <consortium name="RefSeq"/>
        </authorList>
    </citation>
    <scope>IDENTIFICATION</scope>
    <source>
        <tissue evidence="8 9">Blood</tissue>
    </source>
</reference>
<protein>
    <recommendedName>
        <fullName evidence="5">COX assembly mitochondrial protein</fullName>
    </recommendedName>
</protein>
<dbReference type="GeneID" id="129344125"/>
<accession>A0AA97KJG7</accession>
<evidence type="ECO:0000313" key="7">
    <source>
        <dbReference type="Proteomes" id="UP001190640"/>
    </source>
</evidence>
<evidence type="ECO:0000256" key="2">
    <source>
        <dbReference type="ARBA" id="ARBA00007347"/>
    </source>
</evidence>
<keyword evidence="3 5" id="KW-0496">Mitochondrion</keyword>
<evidence type="ECO:0000256" key="4">
    <source>
        <dbReference type="ARBA" id="ARBA00023157"/>
    </source>
</evidence>
<dbReference type="PROSITE" id="PS51808">
    <property type="entry name" value="CHCH"/>
    <property type="match status" value="1"/>
</dbReference>
<gene>
    <name evidence="8 9" type="primary">CMC2</name>
</gene>
<dbReference type="RefSeq" id="XP_054856605.1">
    <property type="nucleotide sequence ID" value="XM_055000630.1"/>
</dbReference>
<dbReference type="CTD" id="56942"/>
<evidence type="ECO:0000256" key="1">
    <source>
        <dbReference type="ARBA" id="ARBA00004173"/>
    </source>
</evidence>
<dbReference type="KEGG" id="emc:129344125"/>
<proteinExistence type="inferred from homology"/>
<dbReference type="Proteomes" id="UP001190640">
    <property type="component" value="Chromosome 16"/>
</dbReference>
<dbReference type="Pfam" id="PF08583">
    <property type="entry name" value="Cmc1"/>
    <property type="match status" value="1"/>
</dbReference>
<dbReference type="PANTHER" id="PTHR22977">
    <property type="entry name" value="COX ASSEMBLY MITOCHONDRIAL PROTEIN"/>
    <property type="match status" value="1"/>
</dbReference>
<comment type="similarity">
    <text evidence="2 5">Belongs to the CMC family.</text>
</comment>
<dbReference type="PANTHER" id="PTHR22977:SF1">
    <property type="entry name" value="COX ASSEMBLY MITOCHONDRIAL PROTEIN 2 HOMOLOG"/>
    <property type="match status" value="1"/>
</dbReference>